<dbReference type="Proteomes" id="UP000327111">
    <property type="component" value="Unassembled WGS sequence"/>
</dbReference>
<dbReference type="RefSeq" id="WP_150736166.1">
    <property type="nucleotide sequence ID" value="NZ_CABVIF010000017.1"/>
</dbReference>
<dbReference type="EMBL" id="CABVIF010000017">
    <property type="protein sequence ID" value="VVP52886.1"/>
    <property type="molecule type" value="Genomic_DNA"/>
</dbReference>
<reference evidence="1 2" key="1">
    <citation type="submission" date="2019-09" db="EMBL/GenBank/DDBJ databases">
        <authorList>
            <person name="Chandra G."/>
            <person name="Truman W A."/>
        </authorList>
    </citation>
    <scope>NUCLEOTIDE SEQUENCE [LARGE SCALE GENOMIC DNA]</scope>
    <source>
        <strain evidence="1">PS854</strain>
    </source>
</reference>
<evidence type="ECO:0008006" key="3">
    <source>
        <dbReference type="Google" id="ProtNLM"/>
    </source>
</evidence>
<evidence type="ECO:0000313" key="2">
    <source>
        <dbReference type="Proteomes" id="UP000327111"/>
    </source>
</evidence>
<accession>A0A5E7PSL5</accession>
<protein>
    <recommendedName>
        <fullName evidence="3">Immunity protein 43 domain-containing protein</fullName>
    </recommendedName>
</protein>
<gene>
    <name evidence="1" type="ORF">PS854_05444</name>
</gene>
<sequence>MYVISYKGGESGCPRNNIYGELFGYDWNSNDFADKKFPPEGTILNFYAQHKIVDTDFFYFGSEFICSEPLLGLIKSSNCGEIDVREVRLHQESKSSPLASKKYYLVRSREIHKILDMDRSKYELRFDPITNSPEEDAHHSGRVIFDTISEFWLKETLCGLDFFISSEMLKDEYVFSVVLGQKIIEHGFKGVELTPLSEFIYDAKLEF</sequence>
<proteinExistence type="predicted"/>
<evidence type="ECO:0000313" key="1">
    <source>
        <dbReference type="EMBL" id="VVP52886.1"/>
    </source>
</evidence>
<dbReference type="AlphaFoldDB" id="A0A5E7PSL5"/>
<organism evidence="1 2">
    <name type="scientific">Pseudomonas fluorescens</name>
    <dbReference type="NCBI Taxonomy" id="294"/>
    <lineage>
        <taxon>Bacteria</taxon>
        <taxon>Pseudomonadati</taxon>
        <taxon>Pseudomonadota</taxon>
        <taxon>Gammaproteobacteria</taxon>
        <taxon>Pseudomonadales</taxon>
        <taxon>Pseudomonadaceae</taxon>
        <taxon>Pseudomonas</taxon>
    </lineage>
</organism>
<name>A0A5E7PSL5_PSEFL</name>